<dbReference type="Gene3D" id="3.10.450.40">
    <property type="match status" value="1"/>
</dbReference>
<evidence type="ECO:0000259" key="2">
    <source>
        <dbReference type="Pfam" id="PF03413"/>
    </source>
</evidence>
<keyword evidence="1" id="KW-0472">Membrane</keyword>
<dbReference type="EMBL" id="LR134516">
    <property type="protein sequence ID" value="VEJ21949.1"/>
    <property type="molecule type" value="Genomic_DNA"/>
</dbReference>
<dbReference type="AlphaFoldDB" id="A0A3S4ZD93"/>
<keyword evidence="1" id="KW-1133">Transmembrane helix</keyword>
<evidence type="ECO:0000313" key="4">
    <source>
        <dbReference type="Proteomes" id="UP000268229"/>
    </source>
</evidence>
<evidence type="ECO:0000256" key="1">
    <source>
        <dbReference type="SAM" id="Phobius"/>
    </source>
</evidence>
<accession>A0A3S4ZD93</accession>
<gene>
    <name evidence="3" type="ORF">NCTC12227_01716</name>
</gene>
<protein>
    <recommendedName>
        <fullName evidence="2">PepSY domain-containing protein</fullName>
    </recommendedName>
</protein>
<dbReference type="KEGG" id="nani:NCTC12227_01716"/>
<dbReference type="Proteomes" id="UP000268229">
    <property type="component" value="Chromosome"/>
</dbReference>
<feature type="transmembrane region" description="Helical" evidence="1">
    <location>
        <begin position="12"/>
        <end position="34"/>
    </location>
</feature>
<dbReference type="STRING" id="326522.BWD08_08980"/>
<dbReference type="OrthoDB" id="8606976at2"/>
<organism evidence="3 4">
    <name type="scientific">Neisseria animaloris</name>
    <dbReference type="NCBI Taxonomy" id="326522"/>
    <lineage>
        <taxon>Bacteria</taxon>
        <taxon>Pseudomonadati</taxon>
        <taxon>Pseudomonadota</taxon>
        <taxon>Betaproteobacteria</taxon>
        <taxon>Neisseriales</taxon>
        <taxon>Neisseriaceae</taxon>
        <taxon>Neisseria</taxon>
    </lineage>
</organism>
<dbReference type="RefSeq" id="WP_107879383.1">
    <property type="nucleotide sequence ID" value="NZ_JBGNXI010000010.1"/>
</dbReference>
<evidence type="ECO:0000313" key="3">
    <source>
        <dbReference type="EMBL" id="VEJ21949.1"/>
    </source>
</evidence>
<dbReference type="Pfam" id="PF03413">
    <property type="entry name" value="PepSY"/>
    <property type="match status" value="1"/>
</dbReference>
<reference evidence="3 4" key="1">
    <citation type="submission" date="2018-12" db="EMBL/GenBank/DDBJ databases">
        <authorList>
            <consortium name="Pathogen Informatics"/>
        </authorList>
    </citation>
    <scope>NUCLEOTIDE SEQUENCE [LARGE SCALE GENOMIC DNA]</scope>
    <source>
        <strain evidence="3 4">NCTC12227</strain>
    </source>
</reference>
<keyword evidence="4" id="KW-1185">Reference proteome</keyword>
<feature type="domain" description="PepSY" evidence="2">
    <location>
        <begin position="36"/>
        <end position="93"/>
    </location>
</feature>
<dbReference type="InterPro" id="IPR025711">
    <property type="entry name" value="PepSY"/>
</dbReference>
<keyword evidence="1" id="KW-0812">Transmembrane</keyword>
<proteinExistence type="predicted"/>
<sequence length="112" mass="11995">MFTARKILNGVAFLAALSIVASAFITAFSFGLFAPVSGKQAAASAVAQTGGYAKEVEFEYDYHTGGHYEVEVLADGMKHDVIVDADNGQVLGIHTKGHKKHYRHGGEIPLQM</sequence>
<name>A0A3S4ZD93_9NEIS</name>